<dbReference type="Proteomes" id="UP001153954">
    <property type="component" value="Unassembled WGS sequence"/>
</dbReference>
<dbReference type="GO" id="GO:0008417">
    <property type="term" value="F:fucosyltransferase activity"/>
    <property type="evidence" value="ECO:0007669"/>
    <property type="project" value="InterPro"/>
</dbReference>
<keyword evidence="9 12" id="KW-0333">Golgi apparatus</keyword>
<dbReference type="InterPro" id="IPR001503">
    <property type="entry name" value="Glyco_trans_10"/>
</dbReference>
<comment type="subcellular location">
    <subcellularLocation>
        <location evidence="1 12">Golgi apparatus</location>
        <location evidence="1 12">Golgi stack membrane</location>
        <topology evidence="1 12">Single-pass type II membrane protein</topology>
    </subcellularLocation>
</comment>
<comment type="similarity">
    <text evidence="3 12">Belongs to the glycosyltransferase 10 family.</text>
</comment>
<evidence type="ECO:0000256" key="3">
    <source>
        <dbReference type="ARBA" id="ARBA00008919"/>
    </source>
</evidence>
<keyword evidence="7" id="KW-0735">Signal-anchor</keyword>
<dbReference type="EC" id="2.4.1.-" evidence="12"/>
<evidence type="ECO:0000313" key="16">
    <source>
        <dbReference type="Proteomes" id="UP001153954"/>
    </source>
</evidence>
<evidence type="ECO:0000313" key="15">
    <source>
        <dbReference type="EMBL" id="CAH2106365.1"/>
    </source>
</evidence>
<evidence type="ECO:0000256" key="8">
    <source>
        <dbReference type="ARBA" id="ARBA00022989"/>
    </source>
</evidence>
<dbReference type="InterPro" id="IPR038577">
    <property type="entry name" value="GT10-like_C_sf"/>
</dbReference>
<accession>A0AAU9V6G3</accession>
<evidence type="ECO:0000256" key="11">
    <source>
        <dbReference type="ARBA" id="ARBA00023180"/>
    </source>
</evidence>
<dbReference type="SUPFAM" id="SSF53756">
    <property type="entry name" value="UDP-Glycosyltransferase/glycogen phosphorylase"/>
    <property type="match status" value="1"/>
</dbReference>
<evidence type="ECO:0000256" key="9">
    <source>
        <dbReference type="ARBA" id="ARBA00023034"/>
    </source>
</evidence>
<comment type="pathway">
    <text evidence="2">Protein modification; protein glycosylation.</text>
</comment>
<evidence type="ECO:0000256" key="1">
    <source>
        <dbReference type="ARBA" id="ARBA00004447"/>
    </source>
</evidence>
<proteinExistence type="inferred from homology"/>
<reference evidence="15" key="1">
    <citation type="submission" date="2022-03" db="EMBL/GenBank/DDBJ databases">
        <authorList>
            <person name="Tunstrom K."/>
        </authorList>
    </citation>
    <scope>NUCLEOTIDE SEQUENCE</scope>
</reference>
<comment type="caution">
    <text evidence="15">The sequence shown here is derived from an EMBL/GenBank/DDBJ whole genome shotgun (WGS) entry which is preliminary data.</text>
</comment>
<dbReference type="AlphaFoldDB" id="A0AAU9V6G3"/>
<evidence type="ECO:0000256" key="12">
    <source>
        <dbReference type="RuleBase" id="RU003832"/>
    </source>
</evidence>
<organism evidence="15 16">
    <name type="scientific">Euphydryas editha</name>
    <name type="common">Edith's checkerspot</name>
    <dbReference type="NCBI Taxonomy" id="104508"/>
    <lineage>
        <taxon>Eukaryota</taxon>
        <taxon>Metazoa</taxon>
        <taxon>Ecdysozoa</taxon>
        <taxon>Arthropoda</taxon>
        <taxon>Hexapoda</taxon>
        <taxon>Insecta</taxon>
        <taxon>Pterygota</taxon>
        <taxon>Neoptera</taxon>
        <taxon>Endopterygota</taxon>
        <taxon>Lepidoptera</taxon>
        <taxon>Glossata</taxon>
        <taxon>Ditrysia</taxon>
        <taxon>Papilionoidea</taxon>
        <taxon>Nymphalidae</taxon>
        <taxon>Nymphalinae</taxon>
        <taxon>Euphydryas</taxon>
    </lineage>
</organism>
<dbReference type="Gene3D" id="3.40.50.11660">
    <property type="entry name" value="Glycosyl transferase family 10, C-terminal domain"/>
    <property type="match status" value="1"/>
</dbReference>
<dbReference type="PANTHER" id="PTHR48438">
    <property type="entry name" value="ALPHA-(1,3)-FUCOSYLTRANSFERASE C-RELATED"/>
    <property type="match status" value="1"/>
</dbReference>
<protein>
    <recommendedName>
        <fullName evidence="12">Fucosyltransferase</fullName>
        <ecNumber evidence="12">2.4.1.-</ecNumber>
    </recommendedName>
</protein>
<feature type="domain" description="Fucosyltransferase N-terminal" evidence="14">
    <location>
        <begin position="230"/>
        <end position="348"/>
    </location>
</feature>
<sequence>METESSTHFLENIRLKHENDANPTGTVNNDRAGIRVKLRALLVALLGVSMSACAFASQPVELELDDDEVNQRLNNVSFARRITKPTIRLVMGYGKLSAFVTASTSLLLLIAVMSKESRQPHQHNPTQLELLELFVTQFRSISIKEVAEIHNNRDLTLYLYITNFVHIKIIVSEYFQPKVDISSSYIKDHNNIVNNYFKSRKDWQTSNLGTYMFKTFSQDFEVPKESKSQTFTILIWKYWDWLKNRHVDNYNSTRENDPLSRCSVHNCKFTRDDNTINTADAVVIHIQKGIFPNTTKRSPKQRWIFLSDESPMHSFSMSRSPPQISDLAYIFNWSMTYRSDSDVPVPYGRTIPLQKPILNLITDEYLIKLVPYWNNKQRDILATILISNCGVSHRMDYLKALQEHITVEVYGKCSKNHKTSCPGHFRSDCNLIANYLFYLVFENSLCEDYLTEKLFNNAYSKGAIPVIMGPSVDNCKQILPPNSFLHVDHYKNPKELAEHMLRISKDEKNILYYHRWRNDFEVVNEHGYFGSKSYHFCRVCEALNYNDVKEKVYDEKALRIFFDPGLSCR</sequence>
<dbReference type="InterPro" id="IPR055270">
    <property type="entry name" value="Glyco_tran_10_C"/>
</dbReference>
<dbReference type="InterPro" id="IPR031481">
    <property type="entry name" value="Glyco_tran_10_N"/>
</dbReference>
<evidence type="ECO:0000259" key="14">
    <source>
        <dbReference type="Pfam" id="PF17039"/>
    </source>
</evidence>
<keyword evidence="10" id="KW-0472">Membrane</keyword>
<keyword evidence="8" id="KW-1133">Transmembrane helix</keyword>
<keyword evidence="16" id="KW-1185">Reference proteome</keyword>
<evidence type="ECO:0000256" key="6">
    <source>
        <dbReference type="ARBA" id="ARBA00022692"/>
    </source>
</evidence>
<dbReference type="Pfam" id="PF00852">
    <property type="entry name" value="Glyco_transf_10"/>
    <property type="match status" value="1"/>
</dbReference>
<keyword evidence="6 12" id="KW-0812">Transmembrane</keyword>
<evidence type="ECO:0000256" key="2">
    <source>
        <dbReference type="ARBA" id="ARBA00004922"/>
    </source>
</evidence>
<dbReference type="PANTHER" id="PTHR48438:SF1">
    <property type="entry name" value="ALPHA-(1,3)-FUCOSYLTRANSFERASE C-RELATED"/>
    <property type="match status" value="1"/>
</dbReference>
<dbReference type="GO" id="GO:0032580">
    <property type="term" value="C:Golgi cisterna membrane"/>
    <property type="evidence" value="ECO:0007669"/>
    <property type="project" value="UniProtKB-SubCell"/>
</dbReference>
<feature type="domain" description="Fucosyltransferase C-terminal" evidence="13">
    <location>
        <begin position="377"/>
        <end position="554"/>
    </location>
</feature>
<evidence type="ECO:0000256" key="5">
    <source>
        <dbReference type="ARBA" id="ARBA00022679"/>
    </source>
</evidence>
<gene>
    <name evidence="15" type="ORF">EEDITHA_LOCUS20508</name>
</gene>
<dbReference type="Pfam" id="PF17039">
    <property type="entry name" value="Glyco_tran_10_N"/>
    <property type="match status" value="1"/>
</dbReference>
<keyword evidence="4 12" id="KW-0328">Glycosyltransferase</keyword>
<dbReference type="FunFam" id="3.40.50.11660:FF:000002">
    <property type="entry name" value="Alpha-(1,3)-fucosyltransferase"/>
    <property type="match status" value="1"/>
</dbReference>
<dbReference type="EMBL" id="CAKOGL010000029">
    <property type="protein sequence ID" value="CAH2106365.1"/>
    <property type="molecule type" value="Genomic_DNA"/>
</dbReference>
<evidence type="ECO:0000256" key="4">
    <source>
        <dbReference type="ARBA" id="ARBA00022676"/>
    </source>
</evidence>
<evidence type="ECO:0000256" key="10">
    <source>
        <dbReference type="ARBA" id="ARBA00023136"/>
    </source>
</evidence>
<keyword evidence="11" id="KW-0325">Glycoprotein</keyword>
<name>A0AAU9V6G3_EUPED</name>
<evidence type="ECO:0000256" key="7">
    <source>
        <dbReference type="ARBA" id="ARBA00022968"/>
    </source>
</evidence>
<keyword evidence="5 12" id="KW-0808">Transferase</keyword>
<evidence type="ECO:0000259" key="13">
    <source>
        <dbReference type="Pfam" id="PF00852"/>
    </source>
</evidence>